<evidence type="ECO:0000313" key="3">
    <source>
        <dbReference type="EMBL" id="MDO6124239.1"/>
    </source>
</evidence>
<dbReference type="InterPro" id="IPR011006">
    <property type="entry name" value="CheY-like_superfamily"/>
</dbReference>
<evidence type="ECO:0000256" key="1">
    <source>
        <dbReference type="PROSITE-ProRule" id="PRU00169"/>
    </source>
</evidence>
<dbReference type="PROSITE" id="PS50110">
    <property type="entry name" value="RESPONSE_REGULATORY"/>
    <property type="match status" value="1"/>
</dbReference>
<keyword evidence="1" id="KW-0597">Phosphoprotein</keyword>
<dbReference type="SUPFAM" id="SSF52172">
    <property type="entry name" value="CheY-like"/>
    <property type="match status" value="1"/>
</dbReference>
<evidence type="ECO:0000259" key="2">
    <source>
        <dbReference type="PROSITE" id="PS50110"/>
    </source>
</evidence>
<name>A0ABT8XKH9_9HYPH</name>
<organism evidence="3 4">
    <name type="scientific">Shinella curvata</name>
    <dbReference type="NCBI Taxonomy" id="1817964"/>
    <lineage>
        <taxon>Bacteria</taxon>
        <taxon>Pseudomonadati</taxon>
        <taxon>Pseudomonadota</taxon>
        <taxon>Alphaproteobacteria</taxon>
        <taxon>Hyphomicrobiales</taxon>
        <taxon>Rhizobiaceae</taxon>
        <taxon>Shinella</taxon>
    </lineage>
</organism>
<sequence>MTIVSGSRVLIVEDEYFIATELERFLVKLGATVLGPASSIERAADYLDDADAAILDIRLDDTYVFPFADQLANRHIPFVFYTGCNDIAIPDRFRYASYLSKPAEAETVYSALRFALDPGPAAKGSREETVFSALPQLRLAARLHLNDPHAADRLVELTLQEAIDHARSKPHDVSINVWLGRLMETIHRDREGKLLS</sequence>
<dbReference type="Gene3D" id="3.40.50.2300">
    <property type="match status" value="1"/>
</dbReference>
<gene>
    <name evidence="3" type="ORF">GB928_023875</name>
</gene>
<evidence type="ECO:0000313" key="4">
    <source>
        <dbReference type="Proteomes" id="UP001177080"/>
    </source>
</evidence>
<feature type="modified residue" description="4-aspartylphosphate" evidence="1">
    <location>
        <position position="56"/>
    </location>
</feature>
<dbReference type="Proteomes" id="UP001177080">
    <property type="component" value="Unassembled WGS sequence"/>
</dbReference>
<protein>
    <submittedName>
        <fullName evidence="3">Response regulator</fullName>
    </submittedName>
</protein>
<proteinExistence type="predicted"/>
<dbReference type="EMBL" id="WHSC02000011">
    <property type="protein sequence ID" value="MDO6124239.1"/>
    <property type="molecule type" value="Genomic_DNA"/>
</dbReference>
<keyword evidence="4" id="KW-1185">Reference proteome</keyword>
<comment type="caution">
    <text evidence="3">The sequence shown here is derived from an EMBL/GenBank/DDBJ whole genome shotgun (WGS) entry which is preliminary data.</text>
</comment>
<accession>A0ABT8XKH9</accession>
<feature type="domain" description="Response regulatory" evidence="2">
    <location>
        <begin position="8"/>
        <end position="116"/>
    </location>
</feature>
<dbReference type="Gene3D" id="1.10.1740.10">
    <property type="match status" value="1"/>
</dbReference>
<dbReference type="InterPro" id="IPR001789">
    <property type="entry name" value="Sig_transdc_resp-reg_receiver"/>
</dbReference>
<reference evidence="3" key="1">
    <citation type="submission" date="2022-04" db="EMBL/GenBank/DDBJ databases">
        <title>Shinella lacus sp. nov., a novel member of the genus Shinella from water.</title>
        <authorList>
            <person name="Deng Y."/>
        </authorList>
    </citation>
    <scope>NUCLEOTIDE SEQUENCE</scope>
    <source>
        <strain evidence="3">JCM 31239</strain>
    </source>
</reference>
<dbReference type="SMART" id="SM00448">
    <property type="entry name" value="REC"/>
    <property type="match status" value="1"/>
</dbReference>